<dbReference type="InterPro" id="IPR050109">
    <property type="entry name" value="HTH-type_TetR-like_transc_reg"/>
</dbReference>
<dbReference type="OrthoDB" id="4371863at2"/>
<dbReference type="EMBL" id="JFCB01000002">
    <property type="protein sequence ID" value="KES08427.1"/>
    <property type="molecule type" value="Genomic_DNA"/>
</dbReference>
<dbReference type="Gene3D" id="1.10.357.10">
    <property type="entry name" value="Tetracycline Repressor, domain 2"/>
    <property type="match status" value="1"/>
</dbReference>
<dbReference type="eggNOG" id="COG1309">
    <property type="taxonomic scope" value="Bacteria"/>
</dbReference>
<gene>
    <name evidence="4" type="ORF">BU52_05220</name>
</gene>
<dbReference type="PRINTS" id="PR00455">
    <property type="entry name" value="HTHTETR"/>
</dbReference>
<keyword evidence="5" id="KW-1185">Reference proteome</keyword>
<evidence type="ECO:0000259" key="3">
    <source>
        <dbReference type="PROSITE" id="PS50977"/>
    </source>
</evidence>
<evidence type="ECO:0000313" key="4">
    <source>
        <dbReference type="EMBL" id="KES08427.1"/>
    </source>
</evidence>
<dbReference type="GO" id="GO:0003700">
    <property type="term" value="F:DNA-binding transcription factor activity"/>
    <property type="evidence" value="ECO:0007669"/>
    <property type="project" value="TreeGrafter"/>
</dbReference>
<dbReference type="PANTHER" id="PTHR30055:SF146">
    <property type="entry name" value="HTH-TYPE TRANSCRIPTIONAL DUAL REGULATOR CECR"/>
    <property type="match status" value="1"/>
</dbReference>
<dbReference type="Pfam" id="PF18556">
    <property type="entry name" value="TetR_C_35"/>
    <property type="match status" value="1"/>
</dbReference>
<proteinExistence type="predicted"/>
<dbReference type="SUPFAM" id="SSF46689">
    <property type="entry name" value="Homeodomain-like"/>
    <property type="match status" value="1"/>
</dbReference>
<feature type="domain" description="HTH tetR-type" evidence="3">
    <location>
        <begin position="25"/>
        <end position="85"/>
    </location>
</feature>
<dbReference type="InterPro" id="IPR009057">
    <property type="entry name" value="Homeodomain-like_sf"/>
</dbReference>
<dbReference type="PANTHER" id="PTHR30055">
    <property type="entry name" value="HTH-TYPE TRANSCRIPTIONAL REGULATOR RUTR"/>
    <property type="match status" value="1"/>
</dbReference>
<sequence>MEDTSFTEASNRPAVALPPREAWRRKMRDDVLDAARAMAAEKGWDSVSLSQVASRAEVSRPTVYKEFGSRGGLSRALVRREAERFLIGVDRALLQPAPTASDALAAAILYALKEARENVLVVSVVKAARDGTDALLPYLTARSDPVVTGARLLVRSWCQSHYQRFDTVRTDQAADVIVRLTLSHIVLPPPEHTLRGSAELITAAALGVLARETGPSPAGD</sequence>
<evidence type="ECO:0000256" key="2">
    <source>
        <dbReference type="PROSITE-ProRule" id="PRU00335"/>
    </source>
</evidence>
<dbReference type="STRING" id="55952.BU52_05220"/>
<name>A0A081XY04_STRTO</name>
<reference evidence="4 5" key="1">
    <citation type="submission" date="2014-02" db="EMBL/GenBank/DDBJ databases">
        <title>The genome announcement of Streptomyces toyocaensis NRRL15009.</title>
        <authorList>
            <person name="Hong H.-J."/>
            <person name="Kwun M.J."/>
        </authorList>
    </citation>
    <scope>NUCLEOTIDE SEQUENCE [LARGE SCALE GENOMIC DNA]</scope>
    <source>
        <strain evidence="4 5">NRRL 15009</strain>
    </source>
</reference>
<protein>
    <recommendedName>
        <fullName evidence="3">HTH tetR-type domain-containing protein</fullName>
    </recommendedName>
</protein>
<keyword evidence="1 2" id="KW-0238">DNA-binding</keyword>
<comment type="caution">
    <text evidence="4">The sequence shown here is derived from an EMBL/GenBank/DDBJ whole genome shotgun (WGS) entry which is preliminary data.</text>
</comment>
<dbReference type="InterPro" id="IPR001647">
    <property type="entry name" value="HTH_TetR"/>
</dbReference>
<dbReference type="Proteomes" id="UP000028341">
    <property type="component" value="Unassembled WGS sequence"/>
</dbReference>
<dbReference type="InterPro" id="IPR040611">
    <property type="entry name" value="AlkX_C"/>
</dbReference>
<dbReference type="RefSeq" id="WP_051857926.1">
    <property type="nucleotide sequence ID" value="NZ_JBFADL010000017.1"/>
</dbReference>
<evidence type="ECO:0000256" key="1">
    <source>
        <dbReference type="ARBA" id="ARBA00023125"/>
    </source>
</evidence>
<feature type="DNA-binding region" description="H-T-H motif" evidence="2">
    <location>
        <begin position="48"/>
        <end position="67"/>
    </location>
</feature>
<dbReference type="AlphaFoldDB" id="A0A081XY04"/>
<dbReference type="PROSITE" id="PS50977">
    <property type="entry name" value="HTH_TETR_2"/>
    <property type="match status" value="1"/>
</dbReference>
<organism evidence="4 5">
    <name type="scientific">Streptomyces toyocaensis</name>
    <dbReference type="NCBI Taxonomy" id="55952"/>
    <lineage>
        <taxon>Bacteria</taxon>
        <taxon>Bacillati</taxon>
        <taxon>Actinomycetota</taxon>
        <taxon>Actinomycetes</taxon>
        <taxon>Kitasatosporales</taxon>
        <taxon>Streptomycetaceae</taxon>
        <taxon>Streptomyces</taxon>
    </lineage>
</organism>
<dbReference type="GO" id="GO:0000976">
    <property type="term" value="F:transcription cis-regulatory region binding"/>
    <property type="evidence" value="ECO:0007669"/>
    <property type="project" value="TreeGrafter"/>
</dbReference>
<evidence type="ECO:0000313" key="5">
    <source>
        <dbReference type="Proteomes" id="UP000028341"/>
    </source>
</evidence>
<dbReference type="Pfam" id="PF00440">
    <property type="entry name" value="TetR_N"/>
    <property type="match status" value="1"/>
</dbReference>
<accession>A0A081XY04</accession>